<dbReference type="Proteomes" id="UP000094801">
    <property type="component" value="Unassembled WGS sequence"/>
</dbReference>
<dbReference type="SUPFAM" id="SSF51197">
    <property type="entry name" value="Clavaminate synthase-like"/>
    <property type="match status" value="1"/>
</dbReference>
<evidence type="ECO:0008006" key="3">
    <source>
        <dbReference type="Google" id="ProtNLM"/>
    </source>
</evidence>
<keyword evidence="2" id="KW-1185">Reference proteome</keyword>
<evidence type="ECO:0000313" key="2">
    <source>
        <dbReference type="Proteomes" id="UP000094801"/>
    </source>
</evidence>
<dbReference type="AlphaFoldDB" id="A0A1E4T251"/>
<dbReference type="EMBL" id="KV453851">
    <property type="protein sequence ID" value="ODV85768.1"/>
    <property type="molecule type" value="Genomic_DNA"/>
</dbReference>
<dbReference type="PANTHER" id="PTHR30613:SF1">
    <property type="entry name" value="DUF1479 DOMAIN PROTEIN (AFU_ORTHOLOGUE AFUA_5G09280)"/>
    <property type="match status" value="1"/>
</dbReference>
<protein>
    <recommendedName>
        <fullName evidence="3">DUF1479-domain-containing protein</fullName>
    </recommendedName>
</protein>
<dbReference type="PANTHER" id="PTHR30613">
    <property type="entry name" value="UNCHARACTERIZED PROTEIN YBIU-RELATED"/>
    <property type="match status" value="1"/>
</dbReference>
<evidence type="ECO:0000313" key="1">
    <source>
        <dbReference type="EMBL" id="ODV85768.1"/>
    </source>
</evidence>
<reference evidence="2" key="1">
    <citation type="submission" date="2016-04" db="EMBL/GenBank/DDBJ databases">
        <title>Comparative genomics of biotechnologically important yeasts.</title>
        <authorList>
            <consortium name="DOE Joint Genome Institute"/>
            <person name="Riley R."/>
            <person name="Haridas S."/>
            <person name="Wolfe K.H."/>
            <person name="Lopes M.R."/>
            <person name="Hittinger C.T."/>
            <person name="Goker M."/>
            <person name="Salamov A."/>
            <person name="Wisecaver J."/>
            <person name="Long T.M."/>
            <person name="Aerts A.L."/>
            <person name="Barry K."/>
            <person name="Choi C."/>
            <person name="Clum A."/>
            <person name="Coughlan A.Y."/>
            <person name="Deshpande S."/>
            <person name="Douglass A.P."/>
            <person name="Hanson S.J."/>
            <person name="Klenk H.-P."/>
            <person name="Labutti K."/>
            <person name="Lapidus A."/>
            <person name="Lindquist E."/>
            <person name="Lipzen A."/>
            <person name="Meier-Kolthoff J.P."/>
            <person name="Ohm R.A."/>
            <person name="Otillar R.P."/>
            <person name="Pangilinan J."/>
            <person name="Peng Y."/>
            <person name="Rokas A."/>
            <person name="Rosa C.A."/>
            <person name="Scheuner C."/>
            <person name="Sibirny A.A."/>
            <person name="Slot J.C."/>
            <person name="Stielow J.B."/>
            <person name="Sun H."/>
            <person name="Kurtzman C.P."/>
            <person name="Blackwell M."/>
            <person name="Grigoriev I.V."/>
            <person name="Jeffries T.W."/>
        </authorList>
    </citation>
    <scope>NUCLEOTIDE SEQUENCE [LARGE SCALE GENOMIC DNA]</scope>
    <source>
        <strain evidence="2">NRRL YB-2248</strain>
    </source>
</reference>
<proteinExistence type="predicted"/>
<dbReference type="STRING" id="983967.A0A1E4T251"/>
<organism evidence="1 2">
    <name type="scientific">[Candida] arabinofermentans NRRL YB-2248</name>
    <dbReference type="NCBI Taxonomy" id="983967"/>
    <lineage>
        <taxon>Eukaryota</taxon>
        <taxon>Fungi</taxon>
        <taxon>Dikarya</taxon>
        <taxon>Ascomycota</taxon>
        <taxon>Saccharomycotina</taxon>
        <taxon>Pichiomycetes</taxon>
        <taxon>Pichiales</taxon>
        <taxon>Pichiaceae</taxon>
        <taxon>Ogataea</taxon>
        <taxon>Ogataea/Candida clade</taxon>
    </lineage>
</organism>
<dbReference type="Pfam" id="PF07350">
    <property type="entry name" value="Gig2-like"/>
    <property type="match status" value="1"/>
</dbReference>
<accession>A0A1E4T251</accession>
<name>A0A1E4T251_9ASCO</name>
<dbReference type="Gene3D" id="2.60.120.330">
    <property type="entry name" value="B-lactam Antibiotic, Isopenicillin N Synthase, Chain"/>
    <property type="match status" value="1"/>
</dbReference>
<gene>
    <name evidence="1" type="ORF">CANARDRAFT_27861</name>
</gene>
<dbReference type="OrthoDB" id="8249012at2759"/>
<sequence length="490" mass="55199">MMPLTTSATAVTVQEAQCPVNVLKLQNFPRADLSKVSVKAEGDISSVFSSLEDGEINSSTLPLTYAAIKKRLVTDPQAFKASWLKLKKRLADEIEKISKEGPAIIPSVEFSELQTMSNEKRKEVLKRGCVVVRNVIPRDEARSYKFELEEYIKNNPQTAGFPNNAKVVYELYWSKPQIKARSNPRLIKTLNFMNKLWHADDATEICLDENLSYADRLRIRNPGDRLFTLGPHSDAGSIERWEDENYSKCYKDIWDGKWEDYDAYNATHRVDANSSLYDSQGNCTMFRTFQGWVSMSEIHPGEGTIQFAPLIKEVTAYLLMNPFFKANNEIDLDSSTFPGAVPSKAQEYSPTMHPELQLDKIMTPAPTVYPGDMVFWHCDLIHAVDPECSEIMDSSVMYIPSTPVCKNNTEYSFIQREAFLRKLVAPDFPGFPTSVGESKHIGCAEPSDVERSGGLPALRNFALEALECKVDYSKGAKEAIISFNKLLFGD</sequence>
<dbReference type="InterPro" id="IPR027443">
    <property type="entry name" value="IPNS-like_sf"/>
</dbReference>
<dbReference type="InterPro" id="IPR010856">
    <property type="entry name" value="Gig2-like"/>
</dbReference>